<organism evidence="1 2">
    <name type="scientific">Lactuca virosa</name>
    <dbReference type="NCBI Taxonomy" id="75947"/>
    <lineage>
        <taxon>Eukaryota</taxon>
        <taxon>Viridiplantae</taxon>
        <taxon>Streptophyta</taxon>
        <taxon>Embryophyta</taxon>
        <taxon>Tracheophyta</taxon>
        <taxon>Spermatophyta</taxon>
        <taxon>Magnoliopsida</taxon>
        <taxon>eudicotyledons</taxon>
        <taxon>Gunneridae</taxon>
        <taxon>Pentapetalae</taxon>
        <taxon>asterids</taxon>
        <taxon>campanulids</taxon>
        <taxon>Asterales</taxon>
        <taxon>Asteraceae</taxon>
        <taxon>Cichorioideae</taxon>
        <taxon>Cichorieae</taxon>
        <taxon>Lactucinae</taxon>
        <taxon>Lactuca</taxon>
    </lineage>
</organism>
<evidence type="ECO:0000313" key="2">
    <source>
        <dbReference type="Proteomes" id="UP001157418"/>
    </source>
</evidence>
<protein>
    <submittedName>
        <fullName evidence="1">Uncharacterized protein</fullName>
    </submittedName>
</protein>
<evidence type="ECO:0000313" key="1">
    <source>
        <dbReference type="EMBL" id="CAH1417879.1"/>
    </source>
</evidence>
<keyword evidence="2" id="KW-1185">Reference proteome</keyword>
<comment type="caution">
    <text evidence="1">The sequence shown here is derived from an EMBL/GenBank/DDBJ whole genome shotgun (WGS) entry which is preliminary data.</text>
</comment>
<dbReference type="Proteomes" id="UP001157418">
    <property type="component" value="Unassembled WGS sequence"/>
</dbReference>
<dbReference type="GO" id="GO:0005739">
    <property type="term" value="C:mitochondrion"/>
    <property type="evidence" value="ECO:0007669"/>
    <property type="project" value="TreeGrafter"/>
</dbReference>
<sequence length="231" mass="26337">MKRKSEAQSTRYATSLSLLFLLIYRSTPTIKLSHEELSREMELATKAMEFANRAASNNTVINIFLVGAFGGLAVRSLNQQRQIESLESQRDSLVKSNKSMRQTIWDWKQKLYTEAEADKKPIVPLSKLKSIYGEVPTLPQSAGIGEKKDGKASATKIVEVRLLVEPRALHIHAYSSSIFICVNRWRCINIMCITGSNNVFRRIISIYGSSFCFEDCALCEPWFYKKLESYY</sequence>
<dbReference type="PANTHER" id="PTHR38355">
    <property type="entry name" value="OS06G0149500 PROTEIN"/>
    <property type="match status" value="1"/>
</dbReference>
<dbReference type="PANTHER" id="PTHR38355:SF1">
    <property type="entry name" value="OS06G0149500 PROTEIN"/>
    <property type="match status" value="1"/>
</dbReference>
<accession>A0AAU9LQF6</accession>
<dbReference type="EMBL" id="CAKMRJ010000113">
    <property type="protein sequence ID" value="CAH1417879.1"/>
    <property type="molecule type" value="Genomic_DNA"/>
</dbReference>
<name>A0AAU9LQF6_9ASTR</name>
<reference evidence="1 2" key="1">
    <citation type="submission" date="2022-01" db="EMBL/GenBank/DDBJ databases">
        <authorList>
            <person name="Xiong W."/>
            <person name="Schranz E."/>
        </authorList>
    </citation>
    <scope>NUCLEOTIDE SEQUENCE [LARGE SCALE GENOMIC DNA]</scope>
</reference>
<dbReference type="AlphaFoldDB" id="A0AAU9LQF6"/>
<gene>
    <name evidence="1" type="ORF">LVIROSA_LOCUS5527</name>
</gene>
<proteinExistence type="predicted"/>